<dbReference type="PROSITE" id="PS00518">
    <property type="entry name" value="ZF_RING_1"/>
    <property type="match status" value="1"/>
</dbReference>
<evidence type="ECO:0000313" key="8">
    <source>
        <dbReference type="Proteomes" id="UP001152300"/>
    </source>
</evidence>
<evidence type="ECO:0000256" key="3">
    <source>
        <dbReference type="ARBA" id="ARBA00022833"/>
    </source>
</evidence>
<feature type="compositionally biased region" description="Polar residues" evidence="5">
    <location>
        <begin position="1"/>
        <end position="14"/>
    </location>
</feature>
<feature type="domain" description="RING-type" evidence="6">
    <location>
        <begin position="333"/>
        <end position="375"/>
    </location>
</feature>
<dbReference type="GO" id="GO:0061630">
    <property type="term" value="F:ubiquitin protein ligase activity"/>
    <property type="evidence" value="ECO:0007669"/>
    <property type="project" value="InterPro"/>
</dbReference>
<dbReference type="PANTHER" id="PTHR47094">
    <property type="entry name" value="ELFLESS, ISOFORM B"/>
    <property type="match status" value="1"/>
</dbReference>
<dbReference type="InterPro" id="IPR049627">
    <property type="entry name" value="SLX8"/>
</dbReference>
<dbReference type="SUPFAM" id="SSF57850">
    <property type="entry name" value="RING/U-box"/>
    <property type="match status" value="1"/>
</dbReference>
<evidence type="ECO:0000313" key="7">
    <source>
        <dbReference type="EMBL" id="KAJ8069454.1"/>
    </source>
</evidence>
<gene>
    <name evidence="7" type="ORF">OCU04_003108</name>
</gene>
<organism evidence="7 8">
    <name type="scientific">Sclerotinia nivalis</name>
    <dbReference type="NCBI Taxonomy" id="352851"/>
    <lineage>
        <taxon>Eukaryota</taxon>
        <taxon>Fungi</taxon>
        <taxon>Dikarya</taxon>
        <taxon>Ascomycota</taxon>
        <taxon>Pezizomycotina</taxon>
        <taxon>Leotiomycetes</taxon>
        <taxon>Helotiales</taxon>
        <taxon>Sclerotiniaceae</taxon>
        <taxon>Sclerotinia</taxon>
    </lineage>
</organism>
<feature type="region of interest" description="Disordered" evidence="5">
    <location>
        <begin position="196"/>
        <end position="283"/>
    </location>
</feature>
<proteinExistence type="predicted"/>
<reference evidence="7" key="1">
    <citation type="submission" date="2022-11" db="EMBL/GenBank/DDBJ databases">
        <title>Genome Resource of Sclerotinia nivalis Strain SnTB1, a Plant Pathogen Isolated from American Ginseng.</title>
        <authorList>
            <person name="Fan S."/>
        </authorList>
    </citation>
    <scope>NUCLEOTIDE SEQUENCE</scope>
    <source>
        <strain evidence="7">SnTB1</strain>
    </source>
</reference>
<evidence type="ECO:0000256" key="2">
    <source>
        <dbReference type="ARBA" id="ARBA00022771"/>
    </source>
</evidence>
<evidence type="ECO:0000256" key="4">
    <source>
        <dbReference type="PROSITE-ProRule" id="PRU00175"/>
    </source>
</evidence>
<sequence>MTSGYPYSPHYNNGNSNTAPIANSNSNSNHHSPWNNESFVGRGESLTLPPISRTNSGNRLELPGLSSSPLFIPESHTRQVQPELSSQTYGSMANANANAIANTNAIASTSASTIVSNPERGRSHIKRPRSASPPDLFSFDPFDESNRYRSPPPLLPSPNQVARQNSRTSPQRARGSSFYDEDAEALSNVDWDSFLSQDNGDIDDPFASPPRMPSRASNPYGVVDLTDSSPAMAPPSERRRALSGTSLRPATLTRAKSPKRRKPTAGSRSTSAKRRKLLPQEIKPEEDVEVVDLAENANLQEYEAAKAKRQEDLTKQQNQDEATKPVKLVDFQCIICMDNPTDLTVTHCGHLFCSECLHSALHAGNNGRKTCPVCRTLVSTTSLPGRKPPKNGTFPIAIKLMTANKMGKKPKQS</sequence>
<dbReference type="GO" id="GO:0033768">
    <property type="term" value="C:SUMO-targeted ubiquitin ligase complex"/>
    <property type="evidence" value="ECO:0007669"/>
    <property type="project" value="TreeGrafter"/>
</dbReference>
<feature type="compositionally biased region" description="Polar residues" evidence="5">
    <location>
        <begin position="159"/>
        <end position="171"/>
    </location>
</feature>
<protein>
    <recommendedName>
        <fullName evidence="6">RING-type domain-containing protein</fullName>
    </recommendedName>
</protein>
<dbReference type="InterPro" id="IPR001841">
    <property type="entry name" value="Znf_RING"/>
</dbReference>
<dbReference type="SMART" id="SM00184">
    <property type="entry name" value="RING"/>
    <property type="match status" value="1"/>
</dbReference>
<dbReference type="PANTHER" id="PTHR47094:SF1">
    <property type="entry name" value="RING-TYPE E3 UBIQUITIN TRANSFERASE"/>
    <property type="match status" value="1"/>
</dbReference>
<dbReference type="PROSITE" id="PS50089">
    <property type="entry name" value="ZF_RING_2"/>
    <property type="match status" value="1"/>
</dbReference>
<feature type="region of interest" description="Disordered" evidence="5">
    <location>
        <begin position="1"/>
        <end position="86"/>
    </location>
</feature>
<dbReference type="InterPro" id="IPR013083">
    <property type="entry name" value="Znf_RING/FYVE/PHD"/>
</dbReference>
<evidence type="ECO:0000256" key="5">
    <source>
        <dbReference type="SAM" id="MobiDB-lite"/>
    </source>
</evidence>
<dbReference type="GO" id="GO:0008270">
    <property type="term" value="F:zinc ion binding"/>
    <property type="evidence" value="ECO:0007669"/>
    <property type="project" value="UniProtKB-KW"/>
</dbReference>
<keyword evidence="2 4" id="KW-0863">Zinc-finger</keyword>
<dbReference type="Gene3D" id="3.30.40.10">
    <property type="entry name" value="Zinc/RING finger domain, C3HC4 (zinc finger)"/>
    <property type="match status" value="1"/>
</dbReference>
<dbReference type="Pfam" id="PF13920">
    <property type="entry name" value="zf-C3HC4_3"/>
    <property type="match status" value="1"/>
</dbReference>
<keyword evidence="1" id="KW-0479">Metal-binding</keyword>
<feature type="region of interest" description="Disordered" evidence="5">
    <location>
        <begin position="110"/>
        <end position="180"/>
    </location>
</feature>
<evidence type="ECO:0000259" key="6">
    <source>
        <dbReference type="PROSITE" id="PS50089"/>
    </source>
</evidence>
<dbReference type="EMBL" id="JAPEIS010000002">
    <property type="protein sequence ID" value="KAJ8069454.1"/>
    <property type="molecule type" value="Genomic_DNA"/>
</dbReference>
<keyword evidence="3" id="KW-0862">Zinc</keyword>
<dbReference type="Proteomes" id="UP001152300">
    <property type="component" value="Unassembled WGS sequence"/>
</dbReference>
<dbReference type="GO" id="GO:0032183">
    <property type="term" value="F:SUMO binding"/>
    <property type="evidence" value="ECO:0007669"/>
    <property type="project" value="TreeGrafter"/>
</dbReference>
<dbReference type="InterPro" id="IPR017907">
    <property type="entry name" value="Znf_RING_CS"/>
</dbReference>
<keyword evidence="8" id="KW-1185">Reference proteome</keyword>
<feature type="compositionally biased region" description="Low complexity" evidence="5">
    <location>
        <begin position="15"/>
        <end position="38"/>
    </location>
</feature>
<comment type="caution">
    <text evidence="7">The sequence shown here is derived from an EMBL/GenBank/DDBJ whole genome shotgun (WGS) entry which is preliminary data.</text>
</comment>
<dbReference type="GO" id="GO:0140082">
    <property type="term" value="F:SUMO-ubiquitin ligase activity"/>
    <property type="evidence" value="ECO:0007669"/>
    <property type="project" value="TreeGrafter"/>
</dbReference>
<name>A0A9X0DN74_9HELO</name>
<dbReference type="OrthoDB" id="6270329at2759"/>
<dbReference type="GO" id="GO:0006511">
    <property type="term" value="P:ubiquitin-dependent protein catabolic process"/>
    <property type="evidence" value="ECO:0007669"/>
    <property type="project" value="TreeGrafter"/>
</dbReference>
<accession>A0A9X0DN74</accession>
<dbReference type="AlphaFoldDB" id="A0A9X0DN74"/>
<evidence type="ECO:0000256" key="1">
    <source>
        <dbReference type="ARBA" id="ARBA00022723"/>
    </source>
</evidence>